<dbReference type="Gene3D" id="3.30.70.1210">
    <property type="entry name" value="Crispr-associated protein, domain 2"/>
    <property type="match status" value="1"/>
</dbReference>
<dbReference type="Gene3D" id="3.30.70.1200">
    <property type="entry name" value="Crispr-associated protein, domain 1"/>
    <property type="match status" value="1"/>
</dbReference>
<dbReference type="NCBIfam" id="TIGR01907">
    <property type="entry name" value="casE_Cse3"/>
    <property type="match status" value="1"/>
</dbReference>
<proteinExistence type="predicted"/>
<dbReference type="Pfam" id="PF08798">
    <property type="entry name" value="CRISPR_assoc"/>
    <property type="match status" value="1"/>
</dbReference>
<dbReference type="Proteomes" id="UP000674084">
    <property type="component" value="Unassembled WGS sequence"/>
</dbReference>
<gene>
    <name evidence="1" type="primary">cas6e</name>
    <name evidence="1" type="ORF">KBO27_03770</name>
</gene>
<name>A0ABS5DA14_9PSEU</name>
<comment type="caution">
    <text evidence="1">The sequence shown here is derived from an EMBL/GenBank/DDBJ whole genome shotgun (WGS) entry which is preliminary data.</text>
</comment>
<organism evidence="1 2">
    <name type="scientific">Saccharopolyspora endophytica</name>
    <dbReference type="NCBI Taxonomy" id="543886"/>
    <lineage>
        <taxon>Bacteria</taxon>
        <taxon>Bacillati</taxon>
        <taxon>Actinomycetota</taxon>
        <taxon>Actinomycetes</taxon>
        <taxon>Pseudonocardiales</taxon>
        <taxon>Pseudonocardiaceae</taxon>
        <taxon>Saccharopolyspora</taxon>
    </lineage>
</organism>
<reference evidence="1 2" key="1">
    <citation type="submission" date="2021-04" db="EMBL/GenBank/DDBJ databases">
        <title>Whole-genome sequencing of Saccharopolyspora endophytica KCTC 19397.</title>
        <authorList>
            <person name="Ay H."/>
            <person name="Saygin H."/>
            <person name="Sahin N."/>
        </authorList>
    </citation>
    <scope>NUCLEOTIDE SEQUENCE [LARGE SCALE GENOMIC DNA]</scope>
    <source>
        <strain evidence="1 2">KCTC 19397</strain>
    </source>
</reference>
<dbReference type="InterPro" id="IPR010179">
    <property type="entry name" value="CRISPR-assoc_prot_Cse3"/>
</dbReference>
<dbReference type="RefSeq" id="WP_210968518.1">
    <property type="nucleotide sequence ID" value="NZ_JAGPXE010000001.1"/>
</dbReference>
<dbReference type="SUPFAM" id="SSF117987">
    <property type="entry name" value="CRISPR-associated protein"/>
    <property type="match status" value="2"/>
</dbReference>
<keyword evidence="2" id="KW-1185">Reference proteome</keyword>
<dbReference type="CDD" id="cd09727">
    <property type="entry name" value="Cas6_I-E"/>
    <property type="match status" value="1"/>
</dbReference>
<protein>
    <submittedName>
        <fullName evidence="1">Type I-E CRISPR-associated protein Cas6/Cse3/CasE</fullName>
    </submittedName>
</protein>
<sequence>MSAWLAQIAVSPHCTRIWSRGLLNAQSVHRDLMRLAEDNLGEQPRKTAGMLWRAEDSPHGLQLLVQMSTPPNLERLQPDLAITARQRDLTPLLDRLHTGMHVRYRISANATKRHGNSAPDKKGKLANLRGEAAEEWWFRRAEQSGLRCTTVHTTSLPDVCGTANAKRQHHAVRHAVTRFEGTGIVTYPELLHTAVREGIGRARTYGCGLLSLGPI</sequence>
<accession>A0ABS5DA14</accession>
<evidence type="ECO:0000313" key="1">
    <source>
        <dbReference type="EMBL" id="MBQ0923047.1"/>
    </source>
</evidence>
<dbReference type="EMBL" id="JAGPXE010000001">
    <property type="protein sequence ID" value="MBQ0923047.1"/>
    <property type="molecule type" value="Genomic_DNA"/>
</dbReference>
<dbReference type="SMART" id="SM01101">
    <property type="entry name" value="CRISPR_assoc"/>
    <property type="match status" value="1"/>
</dbReference>
<evidence type="ECO:0000313" key="2">
    <source>
        <dbReference type="Proteomes" id="UP000674084"/>
    </source>
</evidence>